<evidence type="ECO:0000259" key="1">
    <source>
        <dbReference type="Pfam" id="PF04313"/>
    </source>
</evidence>
<protein>
    <recommendedName>
        <fullName evidence="1">Restriction endonuclease type I HsdR N-terminal domain-containing protein</fullName>
    </recommendedName>
</protein>
<accession>A0A0G4K142</accession>
<reference evidence="3" key="1">
    <citation type="submission" date="2015-01" db="EMBL/GenBank/DDBJ databases">
        <authorList>
            <person name="Paterson Steve"/>
        </authorList>
    </citation>
    <scope>NUCLEOTIDE SEQUENCE [LARGE SCALE GENOMIC DNA]</scope>
    <source>
        <strain evidence="3">OBR1</strain>
    </source>
</reference>
<proteinExistence type="predicted"/>
<sequence>MESFKARLKNHIEHVKKVCEHCTTEETTKQALILPFLDILGFNAYDPQKVRAEYGADFPGVKAGERVDYALFCQGVPVMFIEAKSYREKIDNHCPQLSRYFNSTPEVTISAITNGVEWRFFTDLKEKNIMDPTPFLRIRMDDVTDSDAEQLFRFRHDKFKPEALRTLAEESVYISAFVKVISTSLKEVDTEFVRYVAGRANIGRQLNQRFIDSITPLVRQAVERSVSAMVVSGLSSKSPTVEEITDSKTEETVLVDERSDIIDPDNPNIITTYNERVLFEKIASIVGPEYELYPKDTESYYSILFQGKTNRWLVRYHDKKNRSSIQLPIDITPITSNEIKRAGLECDSNRIFIDHPEDVLRISGLILDSLQYVQNDENFRKRRS</sequence>
<dbReference type="AlphaFoldDB" id="A0A0G4K142"/>
<dbReference type="GO" id="GO:0009307">
    <property type="term" value="P:DNA restriction-modification system"/>
    <property type="evidence" value="ECO:0007669"/>
    <property type="project" value="UniProtKB-KW"/>
</dbReference>
<dbReference type="GO" id="GO:0003677">
    <property type="term" value="F:DNA binding"/>
    <property type="evidence" value="ECO:0007669"/>
    <property type="project" value="UniProtKB-KW"/>
</dbReference>
<dbReference type="Pfam" id="PF04313">
    <property type="entry name" value="HSDR_N"/>
    <property type="match status" value="1"/>
</dbReference>
<dbReference type="OrthoDB" id="9148007at2"/>
<evidence type="ECO:0000313" key="3">
    <source>
        <dbReference type="Proteomes" id="UP000044377"/>
    </source>
</evidence>
<evidence type="ECO:0000313" key="2">
    <source>
        <dbReference type="EMBL" id="CPR20658.1"/>
    </source>
</evidence>
<dbReference type="GO" id="GO:0005524">
    <property type="term" value="F:ATP binding"/>
    <property type="evidence" value="ECO:0007669"/>
    <property type="project" value="UniProtKB-KW"/>
</dbReference>
<dbReference type="RefSeq" id="WP_048639129.1">
    <property type="nucleotide sequence ID" value="NZ_CGIG01000001.1"/>
</dbReference>
<feature type="domain" description="Restriction endonuclease type I HsdR N-terminal" evidence="1">
    <location>
        <begin position="64"/>
        <end position="128"/>
    </location>
</feature>
<gene>
    <name evidence="2" type="ORF">BN1221_04441</name>
</gene>
<keyword evidence="3" id="KW-1185">Reference proteome</keyword>
<dbReference type="Gene3D" id="3.90.1570.30">
    <property type="match status" value="1"/>
</dbReference>
<organism evidence="2 3">
    <name type="scientific">Brenneria goodwinii</name>
    <dbReference type="NCBI Taxonomy" id="1109412"/>
    <lineage>
        <taxon>Bacteria</taxon>
        <taxon>Pseudomonadati</taxon>
        <taxon>Pseudomonadota</taxon>
        <taxon>Gammaproteobacteria</taxon>
        <taxon>Enterobacterales</taxon>
        <taxon>Pectobacteriaceae</taxon>
        <taxon>Brenneria</taxon>
    </lineage>
</organism>
<dbReference type="EMBL" id="CGIG01000001">
    <property type="protein sequence ID" value="CPR20658.1"/>
    <property type="molecule type" value="Genomic_DNA"/>
</dbReference>
<dbReference type="GO" id="GO:0009035">
    <property type="term" value="F:type I site-specific deoxyribonuclease activity"/>
    <property type="evidence" value="ECO:0007669"/>
    <property type="project" value="UniProtKB-EC"/>
</dbReference>
<dbReference type="Proteomes" id="UP000044377">
    <property type="component" value="Unassembled WGS sequence"/>
</dbReference>
<dbReference type="InterPro" id="IPR007409">
    <property type="entry name" value="Restrct_endonuc_type1_HsdR_N"/>
</dbReference>
<name>A0A0G4K142_9GAMM</name>